<evidence type="ECO:0000256" key="4">
    <source>
        <dbReference type="ARBA" id="ARBA00022737"/>
    </source>
</evidence>
<keyword evidence="9" id="KW-0614">Plasmid</keyword>
<evidence type="ECO:0000256" key="3">
    <source>
        <dbReference type="ARBA" id="ARBA00022723"/>
    </source>
</evidence>
<sequence>MSAKWTLTVDLDLCVNCHNCVLATKDEHIGNDFPGYSAAQSGAGVDTIRIDKHQRGSGTQVELTYVPRMCSHCDDAPCLKADSTGALRKRADGIVLLDPEKAHAPELEALCPFGMIRRDAGTGAAHLWSFDAHLLDAGWEMPRAVQACPTSALQCAKLDNDALAQRVARDGLEGFPGMEAAKPRVYYKNMRRLTHALVAGTVLQETDGRPDCAAGITVALHEDGKERARTVTNGFGEFAFAEIPPQADRIELRLSTPDGAEKTVPLELSHPHPVEIRL</sequence>
<keyword evidence="7" id="KW-0411">Iron-sulfur</keyword>
<dbReference type="AlphaFoldDB" id="A0A1P8UME9"/>
<dbReference type="Gene3D" id="3.30.70.20">
    <property type="match status" value="2"/>
</dbReference>
<dbReference type="SUPFAM" id="SSF54862">
    <property type="entry name" value="4Fe-4S ferredoxins"/>
    <property type="match status" value="1"/>
</dbReference>
<evidence type="ECO:0000259" key="8">
    <source>
        <dbReference type="Pfam" id="PF13247"/>
    </source>
</evidence>
<dbReference type="PANTHER" id="PTHR43177:SF5">
    <property type="entry name" value="ANAEROBIC DIMETHYL SULFOXIDE REDUCTASE CHAIN B-RELATED"/>
    <property type="match status" value="1"/>
</dbReference>
<keyword evidence="4" id="KW-0677">Repeat</keyword>
<keyword evidence="6" id="KW-0408">Iron</keyword>
<dbReference type="KEGG" id="paby:Ga0080574_TMP219"/>
<dbReference type="PANTHER" id="PTHR43177">
    <property type="entry name" value="PROTEIN NRFC"/>
    <property type="match status" value="1"/>
</dbReference>
<protein>
    <submittedName>
        <fullName evidence="9">Fe-S-cluster-containing hydrogenase subunit</fullName>
    </submittedName>
</protein>
<evidence type="ECO:0000256" key="7">
    <source>
        <dbReference type="ARBA" id="ARBA00023014"/>
    </source>
</evidence>
<name>A0A1P8UME9_9RHOB</name>
<keyword evidence="3" id="KW-0479">Metal-binding</keyword>
<dbReference type="RefSeq" id="WP_076694322.1">
    <property type="nucleotide sequence ID" value="NZ_CP015090.1"/>
</dbReference>
<evidence type="ECO:0000256" key="5">
    <source>
        <dbReference type="ARBA" id="ARBA00022982"/>
    </source>
</evidence>
<keyword evidence="10" id="KW-1185">Reference proteome</keyword>
<keyword evidence="2" id="KW-0004">4Fe-4S</keyword>
<dbReference type="InterPro" id="IPR017896">
    <property type="entry name" value="4Fe4S_Fe-S-bd"/>
</dbReference>
<organism evidence="9 10">
    <name type="scientific">Salipiger abyssi</name>
    <dbReference type="NCBI Taxonomy" id="1250539"/>
    <lineage>
        <taxon>Bacteria</taxon>
        <taxon>Pseudomonadati</taxon>
        <taxon>Pseudomonadota</taxon>
        <taxon>Alphaproteobacteria</taxon>
        <taxon>Rhodobacterales</taxon>
        <taxon>Roseobacteraceae</taxon>
        <taxon>Salipiger</taxon>
    </lineage>
</organism>
<evidence type="ECO:0000313" key="10">
    <source>
        <dbReference type="Proteomes" id="UP000187059"/>
    </source>
</evidence>
<feature type="domain" description="4Fe-4S ferredoxin-type" evidence="8">
    <location>
        <begin position="62"/>
        <end position="155"/>
    </location>
</feature>
<proteinExistence type="predicted"/>
<dbReference type="InterPro" id="IPR050954">
    <property type="entry name" value="ET_IronSulfur_Cluster-Binding"/>
</dbReference>
<gene>
    <name evidence="9" type="ORF">Ga0080574_TMP219</name>
</gene>
<dbReference type="Proteomes" id="UP000187059">
    <property type="component" value="Plasmid pPABY2"/>
</dbReference>
<dbReference type="GO" id="GO:0046872">
    <property type="term" value="F:metal ion binding"/>
    <property type="evidence" value="ECO:0007669"/>
    <property type="project" value="UniProtKB-KW"/>
</dbReference>
<evidence type="ECO:0000256" key="2">
    <source>
        <dbReference type="ARBA" id="ARBA00022485"/>
    </source>
</evidence>
<dbReference type="InterPro" id="IPR013783">
    <property type="entry name" value="Ig-like_fold"/>
</dbReference>
<dbReference type="GO" id="GO:0051539">
    <property type="term" value="F:4 iron, 4 sulfur cluster binding"/>
    <property type="evidence" value="ECO:0007669"/>
    <property type="project" value="UniProtKB-KW"/>
</dbReference>
<dbReference type="EMBL" id="CP015090">
    <property type="protein sequence ID" value="APZ50553.1"/>
    <property type="molecule type" value="Genomic_DNA"/>
</dbReference>
<dbReference type="Gene3D" id="2.60.40.10">
    <property type="entry name" value="Immunoglobulins"/>
    <property type="match status" value="1"/>
</dbReference>
<dbReference type="Pfam" id="PF13247">
    <property type="entry name" value="Fer4_11"/>
    <property type="match status" value="1"/>
</dbReference>
<keyword evidence="1" id="KW-0813">Transport</keyword>
<evidence type="ECO:0000256" key="1">
    <source>
        <dbReference type="ARBA" id="ARBA00022448"/>
    </source>
</evidence>
<evidence type="ECO:0000313" key="9">
    <source>
        <dbReference type="EMBL" id="APZ50553.1"/>
    </source>
</evidence>
<geneLocation type="plasmid" evidence="10">
    <name>ppaby2</name>
</geneLocation>
<keyword evidence="5" id="KW-0249">Electron transport</keyword>
<evidence type="ECO:0000256" key="6">
    <source>
        <dbReference type="ARBA" id="ARBA00023004"/>
    </source>
</evidence>
<accession>A0A1P8UME9</accession>
<reference evidence="9 10" key="1">
    <citation type="submission" date="2016-04" db="EMBL/GenBank/DDBJ databases">
        <title>Deep-sea bacteria in the southern Pacific.</title>
        <authorList>
            <person name="Tang K."/>
        </authorList>
    </citation>
    <scope>NUCLEOTIDE SEQUENCE [LARGE SCALE GENOMIC DNA]</scope>
    <source>
        <strain evidence="9 10">JLT2014</strain>
        <plasmid evidence="10">ppaby2</plasmid>
    </source>
</reference>